<sequence>MERIVADRVIAIGAAIRRTLEINGTSTEGTIGTVENEEVIAEVIEVAIAEVIVTAPGTIRRFRRTSKRIYRRGSRSVSWSEILPETVCREVNRRVLATVVAIRTTVAALPATMVHRLSSSRVTARAFRLRSSTIRGSSTPSRTTARVNRRVSSSAGEWIVAIGTIVTAVTWSRGRS</sequence>
<evidence type="ECO:0000313" key="1">
    <source>
        <dbReference type="EMBL" id="CAG6604033.1"/>
    </source>
</evidence>
<dbReference type="EMBL" id="HBUE01245321">
    <property type="protein sequence ID" value="CAG6551736.1"/>
    <property type="molecule type" value="Transcribed_RNA"/>
</dbReference>
<accession>A0A8D8L8T9</accession>
<reference evidence="1" key="1">
    <citation type="submission" date="2021-05" db="EMBL/GenBank/DDBJ databases">
        <authorList>
            <person name="Alioto T."/>
            <person name="Alioto T."/>
            <person name="Gomez Garrido J."/>
        </authorList>
    </citation>
    <scope>NUCLEOTIDE SEQUENCE</scope>
</reference>
<proteinExistence type="predicted"/>
<dbReference type="EMBL" id="HBUE01352424">
    <property type="protein sequence ID" value="CAG6604036.1"/>
    <property type="molecule type" value="Transcribed_RNA"/>
</dbReference>
<organism evidence="1">
    <name type="scientific">Culex pipiens</name>
    <name type="common">House mosquito</name>
    <dbReference type="NCBI Taxonomy" id="7175"/>
    <lineage>
        <taxon>Eukaryota</taxon>
        <taxon>Metazoa</taxon>
        <taxon>Ecdysozoa</taxon>
        <taxon>Arthropoda</taxon>
        <taxon>Hexapoda</taxon>
        <taxon>Insecta</taxon>
        <taxon>Pterygota</taxon>
        <taxon>Neoptera</taxon>
        <taxon>Endopterygota</taxon>
        <taxon>Diptera</taxon>
        <taxon>Nematocera</taxon>
        <taxon>Culicoidea</taxon>
        <taxon>Culicidae</taxon>
        <taxon>Culicinae</taxon>
        <taxon>Culicini</taxon>
        <taxon>Culex</taxon>
        <taxon>Culex</taxon>
    </lineage>
</organism>
<dbReference type="EMBL" id="HBUE01245319">
    <property type="protein sequence ID" value="CAG6551733.1"/>
    <property type="molecule type" value="Transcribed_RNA"/>
</dbReference>
<dbReference type="EMBL" id="HBUE01352422">
    <property type="protein sequence ID" value="CAG6604033.1"/>
    <property type="molecule type" value="Transcribed_RNA"/>
</dbReference>
<dbReference type="EMBL" id="HBUE01352427">
    <property type="protein sequence ID" value="CAG6604040.1"/>
    <property type="molecule type" value="Transcribed_RNA"/>
</dbReference>
<name>A0A8D8L8T9_CULPI</name>
<protein>
    <submittedName>
        <fullName evidence="1">(northern house mosquito) hypothetical protein</fullName>
    </submittedName>
</protein>
<dbReference type="EMBL" id="HBUE01245324">
    <property type="protein sequence ID" value="CAG6551740.1"/>
    <property type="molecule type" value="Transcribed_RNA"/>
</dbReference>
<dbReference type="AlphaFoldDB" id="A0A8D8L8T9"/>